<name>A0ABV1NI51_9GAMM</name>
<gene>
    <name evidence="2" type="ORF">ABE960_14610</name>
</gene>
<dbReference type="EMBL" id="JBEGCJ010000007">
    <property type="protein sequence ID" value="MEQ6918748.1"/>
    <property type="molecule type" value="Genomic_DNA"/>
</dbReference>
<evidence type="ECO:0000313" key="2">
    <source>
        <dbReference type="EMBL" id="MEQ6918748.1"/>
    </source>
</evidence>
<sequence length="160" mass="18161">MNIKLLTLIVSITFASSAIANPNLEFSERGDDFSNKVISTLRVSTSDTSAASLYLSCNPAEGLSVQLATRDVMFPDDLPDNYMRISTTHKFEEAPKADTTYWMMNMMKYKNSWYRGNQRAFIEQAARSSQLNLRLNRQGTVYRFDLNGATPPLKKILERC</sequence>
<comment type="caution">
    <text evidence="2">The sequence shown here is derived from an EMBL/GenBank/DDBJ whole genome shotgun (WGS) entry which is preliminary data.</text>
</comment>
<evidence type="ECO:0000313" key="3">
    <source>
        <dbReference type="Proteomes" id="UP001442468"/>
    </source>
</evidence>
<keyword evidence="3" id="KW-1185">Reference proteome</keyword>
<accession>A0ABV1NI51</accession>
<keyword evidence="1" id="KW-0732">Signal</keyword>
<reference evidence="2 3" key="1">
    <citation type="submission" date="2024-05" db="EMBL/GenBank/DDBJ databases">
        <title>Halomonas sp. SSM6 16S ribosomal RNA gene Genome sequencing and assembly.</title>
        <authorList>
            <person name="Yook S."/>
        </authorList>
    </citation>
    <scope>NUCLEOTIDE SEQUENCE [LARGE SCALE GENOMIC DNA]</scope>
    <source>
        <strain evidence="2 3">SSM6</strain>
    </source>
</reference>
<dbReference type="Proteomes" id="UP001442468">
    <property type="component" value="Unassembled WGS sequence"/>
</dbReference>
<evidence type="ECO:0000256" key="1">
    <source>
        <dbReference type="SAM" id="SignalP"/>
    </source>
</evidence>
<protein>
    <submittedName>
        <fullName evidence="2">Uncharacterized protein</fullName>
    </submittedName>
</protein>
<organism evidence="2 3">
    <name type="scientific">Halomonas aquatica</name>
    <dbReference type="NCBI Taxonomy" id="3151123"/>
    <lineage>
        <taxon>Bacteria</taxon>
        <taxon>Pseudomonadati</taxon>
        <taxon>Pseudomonadota</taxon>
        <taxon>Gammaproteobacteria</taxon>
        <taxon>Oceanospirillales</taxon>
        <taxon>Halomonadaceae</taxon>
        <taxon>Halomonas</taxon>
    </lineage>
</organism>
<dbReference type="RefSeq" id="WP_349763033.1">
    <property type="nucleotide sequence ID" value="NZ_JBEGCJ010000007.1"/>
</dbReference>
<feature type="signal peptide" evidence="1">
    <location>
        <begin position="1"/>
        <end position="20"/>
    </location>
</feature>
<feature type="chain" id="PRO_5045532009" evidence="1">
    <location>
        <begin position="21"/>
        <end position="160"/>
    </location>
</feature>
<proteinExistence type="predicted"/>